<organism evidence="2 3">
    <name type="scientific">Vallitalea pronyensis</name>
    <dbReference type="NCBI Taxonomy" id="1348613"/>
    <lineage>
        <taxon>Bacteria</taxon>
        <taxon>Bacillati</taxon>
        <taxon>Bacillota</taxon>
        <taxon>Clostridia</taxon>
        <taxon>Lachnospirales</taxon>
        <taxon>Vallitaleaceae</taxon>
        <taxon>Vallitalea</taxon>
    </lineage>
</organism>
<keyword evidence="1" id="KW-0472">Membrane</keyword>
<accession>A0A8J8MHU4</accession>
<dbReference type="EMBL" id="CP058649">
    <property type="protein sequence ID" value="QUI21874.1"/>
    <property type="molecule type" value="Genomic_DNA"/>
</dbReference>
<keyword evidence="3" id="KW-1185">Reference proteome</keyword>
<protein>
    <submittedName>
        <fullName evidence="2">TetR/AcrR family transcriptional regulator</fullName>
    </submittedName>
</protein>
<evidence type="ECO:0000313" key="3">
    <source>
        <dbReference type="Proteomes" id="UP000683246"/>
    </source>
</evidence>
<name>A0A8J8MHU4_9FIRM</name>
<dbReference type="RefSeq" id="WP_212697344.1">
    <property type="nucleotide sequence ID" value="NZ_CP058649.1"/>
</dbReference>
<dbReference type="Gene3D" id="1.10.357.10">
    <property type="entry name" value="Tetracycline Repressor, domain 2"/>
    <property type="match status" value="1"/>
</dbReference>
<evidence type="ECO:0000256" key="1">
    <source>
        <dbReference type="SAM" id="Phobius"/>
    </source>
</evidence>
<dbReference type="Proteomes" id="UP000683246">
    <property type="component" value="Chromosome"/>
</dbReference>
<feature type="transmembrane region" description="Helical" evidence="1">
    <location>
        <begin position="147"/>
        <end position="168"/>
    </location>
</feature>
<proteinExistence type="predicted"/>
<gene>
    <name evidence="2" type="ORF">HZI73_05970</name>
</gene>
<sequence length="195" mass="23038">MMIKQRIIIIALSEMLDKGIEHITIKKMAQKTGLNEDRLNDFFLFGDKELLMDVIEYAGEKWVHEIKASIHKVPNKDQKLNTLIYGYTMGSKKYPQSLSTYIDLWKLIKDKQDEYIKMRLKTIYNFYIAEFTHIVQDMGYQHIPYNALIAFGIFLTLISDVVHIQSLILDNKLDYDYMYRILNKLTKQFLIGEIV</sequence>
<keyword evidence="1" id="KW-1133">Transmembrane helix</keyword>
<keyword evidence="1" id="KW-0812">Transmembrane</keyword>
<dbReference type="AlphaFoldDB" id="A0A8J8MHU4"/>
<evidence type="ECO:0000313" key="2">
    <source>
        <dbReference type="EMBL" id="QUI21874.1"/>
    </source>
</evidence>
<reference evidence="2" key="1">
    <citation type="submission" date="2020-07" db="EMBL/GenBank/DDBJ databases">
        <title>Vallitalea pronyensis genome.</title>
        <authorList>
            <person name="Postec A."/>
        </authorList>
    </citation>
    <scope>NUCLEOTIDE SEQUENCE</scope>
    <source>
        <strain evidence="2">FatNI3</strain>
    </source>
</reference>
<dbReference type="KEGG" id="vpy:HZI73_05970"/>